<dbReference type="PANTHER" id="PTHR40547:SF1">
    <property type="entry name" value="SLL0298 PROTEIN"/>
    <property type="match status" value="1"/>
</dbReference>
<evidence type="ECO:0000313" key="3">
    <source>
        <dbReference type="EMBL" id="EAT13311.1"/>
    </source>
</evidence>
<protein>
    <recommendedName>
        <fullName evidence="2">DUF2062 domain-containing protein</fullName>
    </recommendedName>
</protein>
<reference evidence="3 4" key="1">
    <citation type="submission" date="2006-03" db="EMBL/GenBank/DDBJ databases">
        <authorList>
            <person name="Pinhassi J."/>
            <person name="Pedros-Alio C."/>
            <person name="Ferriera S."/>
            <person name="Johnson J."/>
            <person name="Kravitz S."/>
            <person name="Halpern A."/>
            <person name="Remington K."/>
            <person name="Beeson K."/>
            <person name="Tran B."/>
            <person name="Rogers Y.-H."/>
            <person name="Friedman R."/>
            <person name="Venter J.C."/>
        </authorList>
    </citation>
    <scope>NUCLEOTIDE SEQUENCE [LARGE SCALE GENOMIC DNA]</scope>
    <source>
        <strain evidence="3 4">RED65</strain>
    </source>
</reference>
<accession>Q1N4W7</accession>
<feature type="transmembrane region" description="Helical" evidence="1">
    <location>
        <begin position="128"/>
        <end position="155"/>
    </location>
</feature>
<evidence type="ECO:0000256" key="1">
    <source>
        <dbReference type="SAM" id="Phobius"/>
    </source>
</evidence>
<keyword evidence="1" id="KW-1133">Transmembrane helix</keyword>
<dbReference type="Proteomes" id="UP000004263">
    <property type="component" value="Unassembled WGS sequence"/>
</dbReference>
<gene>
    <name evidence="3" type="ORF">RED65_01085</name>
</gene>
<dbReference type="STRING" id="207949.RED65_01085"/>
<keyword evidence="4" id="KW-1185">Reference proteome</keyword>
<keyword evidence="1" id="KW-0812">Transmembrane</keyword>
<dbReference type="EMBL" id="AAQH01000002">
    <property type="protein sequence ID" value="EAT13311.1"/>
    <property type="molecule type" value="Genomic_DNA"/>
</dbReference>
<dbReference type="RefSeq" id="WP_007017695.1">
    <property type="nucleotide sequence ID" value="NZ_CH724114.1"/>
</dbReference>
<dbReference type="PANTHER" id="PTHR40547">
    <property type="entry name" value="SLL0298 PROTEIN"/>
    <property type="match status" value="1"/>
</dbReference>
<name>Q1N4W7_9GAMM</name>
<dbReference type="HOGENOM" id="CLU_102912_3_0_6"/>
<evidence type="ECO:0000259" key="2">
    <source>
        <dbReference type="Pfam" id="PF09835"/>
    </source>
</evidence>
<proteinExistence type="predicted"/>
<dbReference type="OrthoDB" id="9786029at2"/>
<dbReference type="InterPro" id="IPR018639">
    <property type="entry name" value="DUF2062"/>
</dbReference>
<evidence type="ECO:0000313" key="4">
    <source>
        <dbReference type="Proteomes" id="UP000004263"/>
    </source>
</evidence>
<feature type="transmembrane region" description="Helical" evidence="1">
    <location>
        <begin position="45"/>
        <end position="71"/>
    </location>
</feature>
<dbReference type="AlphaFoldDB" id="Q1N4W7"/>
<sequence length="175" mass="20338">MPKKILQKYFPNPQTIKDNQSLKFLGDKIHEPNLWHLNRRSVSRAFMVGVFFAFMPMPFQMVAAAIVGIWVNSNLPISIGLVWISNPITIPPIFYFTYKVGTVILGLPTRSFQIELSMEWVMTELGAIWQPLLLGSLICGVLFSAMGYVGMRLFWRWHVVHNWKKRQLKRQQAHH</sequence>
<feature type="domain" description="DUF2062" evidence="2">
    <location>
        <begin position="23"/>
        <end position="164"/>
    </location>
</feature>
<dbReference type="Pfam" id="PF09835">
    <property type="entry name" value="DUF2062"/>
    <property type="match status" value="1"/>
</dbReference>
<keyword evidence="1" id="KW-0472">Membrane</keyword>
<comment type="caution">
    <text evidence="3">The sequence shown here is derived from an EMBL/GenBank/DDBJ whole genome shotgun (WGS) entry which is preliminary data.</text>
</comment>
<organism evidence="3 4">
    <name type="scientific">Bermanella marisrubri</name>
    <dbReference type="NCBI Taxonomy" id="207949"/>
    <lineage>
        <taxon>Bacteria</taxon>
        <taxon>Pseudomonadati</taxon>
        <taxon>Pseudomonadota</taxon>
        <taxon>Gammaproteobacteria</taxon>
        <taxon>Oceanospirillales</taxon>
        <taxon>Oceanospirillaceae</taxon>
        <taxon>Bermanella</taxon>
    </lineage>
</organism>